<feature type="region of interest" description="Disordered" evidence="1">
    <location>
        <begin position="25"/>
        <end position="146"/>
    </location>
</feature>
<sequence>MHQTNILSQHCDPLEITVSPTEKPSLTLEIPRMNSFEPVRPTRSWSFPPHVQTTPASPTSISPPATPFSSARRSSDPSTVPSHKIQPKRSFSLPLTSRTCPPPGPPSSFLVPSRPKPSPGGKTYRPPPSKSFRPRLPSFPEEYTPSDEERGVTISFWNSAEEEKGDGKGKRLIGSRRRLSFESWFERLARACAFTSILLIGLILLKLVGARP</sequence>
<evidence type="ECO:0000313" key="3">
    <source>
        <dbReference type="EMBL" id="CED82429.1"/>
    </source>
</evidence>
<evidence type="ECO:0000256" key="1">
    <source>
        <dbReference type="SAM" id="MobiDB-lite"/>
    </source>
</evidence>
<organism evidence="3">
    <name type="scientific">Phaffia rhodozyma</name>
    <name type="common">Yeast</name>
    <name type="synonym">Xanthophyllomyces dendrorhous</name>
    <dbReference type="NCBI Taxonomy" id="264483"/>
    <lineage>
        <taxon>Eukaryota</taxon>
        <taxon>Fungi</taxon>
        <taxon>Dikarya</taxon>
        <taxon>Basidiomycota</taxon>
        <taxon>Agaricomycotina</taxon>
        <taxon>Tremellomycetes</taxon>
        <taxon>Cystofilobasidiales</taxon>
        <taxon>Mrakiaceae</taxon>
        <taxon>Phaffia</taxon>
    </lineage>
</organism>
<protein>
    <submittedName>
        <fullName evidence="3">Uncharacterized protein</fullName>
    </submittedName>
</protein>
<name>A0A0F7SNZ0_PHARH</name>
<proteinExistence type="predicted"/>
<feature type="transmembrane region" description="Helical" evidence="2">
    <location>
        <begin position="188"/>
        <end position="209"/>
    </location>
</feature>
<reference evidence="3" key="1">
    <citation type="submission" date="2014-08" db="EMBL/GenBank/DDBJ databases">
        <authorList>
            <person name="Sharma Rahul"/>
            <person name="Thines Marco"/>
        </authorList>
    </citation>
    <scope>NUCLEOTIDE SEQUENCE</scope>
</reference>
<accession>A0A0F7SNZ0</accession>
<keyword evidence="2" id="KW-0472">Membrane</keyword>
<evidence type="ECO:0000256" key="2">
    <source>
        <dbReference type="SAM" id="Phobius"/>
    </source>
</evidence>
<dbReference type="EMBL" id="LN483124">
    <property type="protein sequence ID" value="CED82429.1"/>
    <property type="molecule type" value="Genomic_DNA"/>
</dbReference>
<keyword evidence="2" id="KW-0812">Transmembrane</keyword>
<feature type="compositionally biased region" description="Low complexity" evidence="1">
    <location>
        <begin position="53"/>
        <end position="71"/>
    </location>
</feature>
<dbReference type="AlphaFoldDB" id="A0A0F7SNZ0"/>
<keyword evidence="2" id="KW-1133">Transmembrane helix</keyword>